<comment type="caution">
    <text evidence="4">The sequence shown here is derived from an EMBL/GenBank/DDBJ whole genome shotgun (WGS) entry which is preliminary data.</text>
</comment>
<dbReference type="Pfam" id="PF08797">
    <property type="entry name" value="HIRAN"/>
    <property type="match status" value="1"/>
</dbReference>
<evidence type="ECO:0000259" key="3">
    <source>
        <dbReference type="Pfam" id="PF08797"/>
    </source>
</evidence>
<reference evidence="4 5" key="1">
    <citation type="submission" date="2022-08" db="EMBL/GenBank/DDBJ databases">
        <title>Proteogenomics of the novel Dehalobacterium formicoaceticum strain EZ94 highlights a key role of methyltransferases during anaerobic dichloromethane degradation.</title>
        <authorList>
            <person name="Wasmund K."/>
        </authorList>
    </citation>
    <scope>NUCLEOTIDE SEQUENCE [LARGE SCALE GENOMIC DNA]</scope>
    <source>
        <strain evidence="4 5">EZ94</strain>
    </source>
</reference>
<dbReference type="RefSeq" id="WP_257913248.1">
    <property type="nucleotide sequence ID" value="NZ_JANPWE010000004.1"/>
</dbReference>
<dbReference type="Gene3D" id="3.30.70.2330">
    <property type="match status" value="1"/>
</dbReference>
<keyword evidence="5" id="KW-1185">Reference proteome</keyword>
<dbReference type="Proteomes" id="UP001524944">
    <property type="component" value="Unassembled WGS sequence"/>
</dbReference>
<keyword evidence="1" id="KW-0479">Metal-binding</keyword>
<evidence type="ECO:0000313" key="4">
    <source>
        <dbReference type="EMBL" id="MCR6545669.1"/>
    </source>
</evidence>
<gene>
    <name evidence="4" type="ORF">NVS47_09140</name>
</gene>
<protein>
    <submittedName>
        <fullName evidence="4">HIRAN domain-containing protein</fullName>
    </submittedName>
</protein>
<proteinExistence type="predicted"/>
<sequence>MFENELYITITGFNHYYNMKPFKIGSFVILRKEPDNSHDNEAIEVLAPLLGRVGYVANSLHTTAGGTMSAGRLYDKIPNECVAVVRFMTKSHVIARVLPDKKLTVKIDITLENLTDENYSSVNINYDVQQFLEID</sequence>
<feature type="domain" description="HIRAN" evidence="3">
    <location>
        <begin position="5"/>
        <end position="59"/>
    </location>
</feature>
<evidence type="ECO:0000313" key="5">
    <source>
        <dbReference type="Proteomes" id="UP001524944"/>
    </source>
</evidence>
<evidence type="ECO:0000256" key="2">
    <source>
        <dbReference type="ARBA" id="ARBA00022801"/>
    </source>
</evidence>
<dbReference type="InterPro" id="IPR014905">
    <property type="entry name" value="HIRAN"/>
</dbReference>
<accession>A0ABT1Y473</accession>
<name>A0ABT1Y473_9FIRM</name>
<dbReference type="EMBL" id="JANPWE010000004">
    <property type="protein sequence ID" value="MCR6545669.1"/>
    <property type="molecule type" value="Genomic_DNA"/>
</dbReference>
<organism evidence="4 5">
    <name type="scientific">Dehalobacterium formicoaceticum</name>
    <dbReference type="NCBI Taxonomy" id="51515"/>
    <lineage>
        <taxon>Bacteria</taxon>
        <taxon>Bacillati</taxon>
        <taxon>Bacillota</taxon>
        <taxon>Clostridia</taxon>
        <taxon>Eubacteriales</taxon>
        <taxon>Peptococcaceae</taxon>
        <taxon>Dehalobacterium</taxon>
    </lineage>
</organism>
<evidence type="ECO:0000256" key="1">
    <source>
        <dbReference type="ARBA" id="ARBA00022723"/>
    </source>
</evidence>
<keyword evidence="2" id="KW-0378">Hydrolase</keyword>